<dbReference type="EMBL" id="LLKB01000001">
    <property type="protein sequence ID" value="KQC86631.1"/>
    <property type="molecule type" value="Genomic_DNA"/>
</dbReference>
<evidence type="ECO:0000259" key="4">
    <source>
        <dbReference type="Pfam" id="PF10502"/>
    </source>
</evidence>
<dbReference type="GO" id="GO:0004252">
    <property type="term" value="F:serine-type endopeptidase activity"/>
    <property type="evidence" value="ECO:0007669"/>
    <property type="project" value="InterPro"/>
</dbReference>
<dbReference type="GO" id="GO:0009003">
    <property type="term" value="F:signal peptidase activity"/>
    <property type="evidence" value="ECO:0007669"/>
    <property type="project" value="UniProtKB-EC"/>
</dbReference>
<name>A0AAW3JWF5_9FIRM</name>
<evidence type="ECO:0000256" key="1">
    <source>
        <dbReference type="ARBA" id="ARBA00004401"/>
    </source>
</evidence>
<dbReference type="SUPFAM" id="SSF51306">
    <property type="entry name" value="LexA/Signal peptidase"/>
    <property type="match status" value="1"/>
</dbReference>
<protein>
    <recommendedName>
        <fullName evidence="3">Signal peptidase I</fullName>
        <ecNumber evidence="3">3.4.21.89</ecNumber>
    </recommendedName>
</protein>
<dbReference type="AlphaFoldDB" id="A0AAW3JWF5"/>
<dbReference type="PANTHER" id="PTHR43390">
    <property type="entry name" value="SIGNAL PEPTIDASE I"/>
    <property type="match status" value="1"/>
</dbReference>
<dbReference type="InterPro" id="IPR000223">
    <property type="entry name" value="Pept_S26A_signal_pept_1"/>
</dbReference>
<keyword evidence="3" id="KW-0472">Membrane</keyword>
<keyword evidence="6" id="KW-1185">Reference proteome</keyword>
<gene>
    <name evidence="5" type="ORF">APZ18_05550</name>
</gene>
<dbReference type="GO" id="GO:0005886">
    <property type="term" value="C:plasma membrane"/>
    <property type="evidence" value="ECO:0007669"/>
    <property type="project" value="UniProtKB-SubCell"/>
</dbReference>
<proteinExistence type="inferred from homology"/>
<comment type="catalytic activity">
    <reaction evidence="3">
        <text>Cleavage of hydrophobic, N-terminal signal or leader sequences from secreted and periplasmic proteins.</text>
        <dbReference type="EC" id="3.4.21.89"/>
    </reaction>
</comment>
<comment type="similarity">
    <text evidence="2 3">Belongs to the peptidase S26 family.</text>
</comment>
<evidence type="ECO:0000313" key="6">
    <source>
        <dbReference type="Proteomes" id="UP000050833"/>
    </source>
</evidence>
<accession>A0AAW3JWF5</accession>
<sequence>MRYNYDLDDTSVNPRKIITGILITLIEIAIVVLAAFLIVRYGLERMTMSGNGMEPTVKDDDSILINKMSYKLHSVKRNDVVVLRQNGSEHNYYVVQRVIGLPGEKVKITNGEVYIDGKVLDEKYDFPLMKNGGLALDEITLDDDEYFVLGDNRNDCEDSRNASMGNVLKSDIVGKAWIRTNSFAFINQIDGFKKSDSSSSSEVK</sequence>
<reference evidence="5 6" key="1">
    <citation type="submission" date="2015-10" db="EMBL/GenBank/DDBJ databases">
        <title>Butyribacter intestini gen. nov., sp. nov., a butyric acid-producing bacterium of the family Lachnospiraceae isolated from the human faeces.</title>
        <authorList>
            <person name="Zou Y."/>
            <person name="Xue W."/>
            <person name="Luo G."/>
            <person name="Lv M."/>
        </authorList>
    </citation>
    <scope>NUCLEOTIDE SEQUENCE [LARGE SCALE GENOMIC DNA]</scope>
    <source>
        <strain evidence="5 6">TF01-11</strain>
    </source>
</reference>
<dbReference type="Gene3D" id="2.10.109.10">
    <property type="entry name" value="Umud Fragment, subunit A"/>
    <property type="match status" value="1"/>
</dbReference>
<dbReference type="Proteomes" id="UP000050833">
    <property type="component" value="Unassembled WGS sequence"/>
</dbReference>
<dbReference type="GO" id="GO:0006465">
    <property type="term" value="P:signal peptide processing"/>
    <property type="evidence" value="ECO:0007669"/>
    <property type="project" value="InterPro"/>
</dbReference>
<dbReference type="InterPro" id="IPR036286">
    <property type="entry name" value="LexA/Signal_pep-like_sf"/>
</dbReference>
<feature type="transmembrane region" description="Helical" evidence="3">
    <location>
        <begin position="17"/>
        <end position="39"/>
    </location>
</feature>
<dbReference type="PRINTS" id="PR00727">
    <property type="entry name" value="LEADERPTASE"/>
</dbReference>
<evidence type="ECO:0000313" key="5">
    <source>
        <dbReference type="EMBL" id="KQC86631.1"/>
    </source>
</evidence>
<keyword evidence="3" id="KW-0645">Protease</keyword>
<comment type="caution">
    <text evidence="5">The sequence shown here is derived from an EMBL/GenBank/DDBJ whole genome shotgun (WGS) entry which is preliminary data.</text>
</comment>
<evidence type="ECO:0000256" key="2">
    <source>
        <dbReference type="ARBA" id="ARBA00009370"/>
    </source>
</evidence>
<organism evidence="5 6">
    <name type="scientific">Butyribacter intestini</name>
    <dbReference type="NCBI Taxonomy" id="1703332"/>
    <lineage>
        <taxon>Bacteria</taxon>
        <taxon>Bacillati</taxon>
        <taxon>Bacillota</taxon>
        <taxon>Clostridia</taxon>
        <taxon>Lachnospirales</taxon>
        <taxon>Lachnospiraceae</taxon>
        <taxon>Butyribacter</taxon>
    </lineage>
</organism>
<keyword evidence="3" id="KW-1133">Transmembrane helix</keyword>
<dbReference type="Pfam" id="PF10502">
    <property type="entry name" value="Peptidase_S26"/>
    <property type="match status" value="1"/>
</dbReference>
<dbReference type="EC" id="3.4.21.89" evidence="3"/>
<dbReference type="RefSeq" id="WP_055942392.1">
    <property type="nucleotide sequence ID" value="NZ_JAQDCV010000001.1"/>
</dbReference>
<keyword evidence="3" id="KW-0812">Transmembrane</keyword>
<feature type="domain" description="Peptidase S26" evidence="4">
    <location>
        <begin position="26"/>
        <end position="178"/>
    </location>
</feature>
<dbReference type="InterPro" id="IPR019533">
    <property type="entry name" value="Peptidase_S26"/>
</dbReference>
<evidence type="ECO:0000256" key="3">
    <source>
        <dbReference type="RuleBase" id="RU362042"/>
    </source>
</evidence>
<dbReference type="PANTHER" id="PTHR43390:SF1">
    <property type="entry name" value="CHLOROPLAST PROCESSING PEPTIDASE"/>
    <property type="match status" value="1"/>
</dbReference>
<dbReference type="NCBIfam" id="TIGR02227">
    <property type="entry name" value="sigpep_I_bact"/>
    <property type="match status" value="1"/>
</dbReference>
<dbReference type="CDD" id="cd06530">
    <property type="entry name" value="S26_SPase_I"/>
    <property type="match status" value="1"/>
</dbReference>
<comment type="subcellular location">
    <subcellularLocation>
        <location evidence="1">Cell membrane</location>
        <topology evidence="1">Single-pass type II membrane protein</topology>
    </subcellularLocation>
    <subcellularLocation>
        <location evidence="3">Membrane</location>
        <topology evidence="3">Single-pass type II membrane protein</topology>
    </subcellularLocation>
</comment>
<keyword evidence="3" id="KW-0378">Hydrolase</keyword>